<evidence type="ECO:0000256" key="6">
    <source>
        <dbReference type="ARBA" id="ARBA00023098"/>
    </source>
</evidence>
<evidence type="ECO:0000256" key="4">
    <source>
        <dbReference type="ARBA" id="ARBA00022490"/>
    </source>
</evidence>
<evidence type="ECO:0000256" key="7">
    <source>
        <dbReference type="RuleBase" id="RU003494"/>
    </source>
</evidence>
<dbReference type="Proteomes" id="UP000001646">
    <property type="component" value="Chromosome 4"/>
</dbReference>
<proteinExistence type="inferred from homology"/>
<evidence type="ECO:0000259" key="9">
    <source>
        <dbReference type="PROSITE" id="PS50405"/>
    </source>
</evidence>
<organism evidence="10 11">
    <name type="scientific">Anolis carolinensis</name>
    <name type="common">Green anole</name>
    <name type="synonym">American chameleon</name>
    <dbReference type="NCBI Taxonomy" id="28377"/>
    <lineage>
        <taxon>Eukaryota</taxon>
        <taxon>Metazoa</taxon>
        <taxon>Chordata</taxon>
        <taxon>Craniata</taxon>
        <taxon>Vertebrata</taxon>
        <taxon>Euteleostomi</taxon>
        <taxon>Lepidosauria</taxon>
        <taxon>Squamata</taxon>
        <taxon>Bifurcata</taxon>
        <taxon>Unidentata</taxon>
        <taxon>Episquamata</taxon>
        <taxon>Toxicofera</taxon>
        <taxon>Iguania</taxon>
        <taxon>Dactyloidae</taxon>
        <taxon>Anolis</taxon>
    </lineage>
</organism>
<dbReference type="InterPro" id="IPR010987">
    <property type="entry name" value="Glutathione-S-Trfase_C-like"/>
</dbReference>
<dbReference type="PROSITE" id="PS50404">
    <property type="entry name" value="GST_NTER"/>
    <property type="match status" value="1"/>
</dbReference>
<dbReference type="Gene3D" id="1.20.1050.10">
    <property type="match status" value="1"/>
</dbReference>
<dbReference type="InterPro" id="IPR036282">
    <property type="entry name" value="Glutathione-S-Trfase_C_sf"/>
</dbReference>
<dbReference type="eggNOG" id="KOG1695">
    <property type="taxonomic scope" value="Eukaryota"/>
</dbReference>
<dbReference type="GO" id="GO:0004364">
    <property type="term" value="F:glutathione transferase activity"/>
    <property type="evidence" value="ECO:0007669"/>
    <property type="project" value="UniProtKB-EC"/>
</dbReference>
<evidence type="ECO:0000256" key="1">
    <source>
        <dbReference type="ARBA" id="ARBA00004496"/>
    </source>
</evidence>
<evidence type="ECO:0000259" key="8">
    <source>
        <dbReference type="PROSITE" id="PS50404"/>
    </source>
</evidence>
<dbReference type="SUPFAM" id="SSF47616">
    <property type="entry name" value="GST C-terminal domain-like"/>
    <property type="match status" value="1"/>
</dbReference>
<comment type="catalytic activity">
    <reaction evidence="7">
        <text>RX + glutathione = an S-substituted glutathione + a halide anion + H(+)</text>
        <dbReference type="Rhea" id="RHEA:16437"/>
        <dbReference type="ChEBI" id="CHEBI:15378"/>
        <dbReference type="ChEBI" id="CHEBI:16042"/>
        <dbReference type="ChEBI" id="CHEBI:17792"/>
        <dbReference type="ChEBI" id="CHEBI:57925"/>
        <dbReference type="ChEBI" id="CHEBI:90779"/>
        <dbReference type="EC" id="2.5.1.18"/>
    </reaction>
</comment>
<dbReference type="Pfam" id="PF02798">
    <property type="entry name" value="GST_N"/>
    <property type="match status" value="1"/>
</dbReference>
<dbReference type="ExpressionAtlas" id="G1KLF4">
    <property type="expression patterns" value="baseline"/>
</dbReference>
<dbReference type="HOGENOM" id="CLU_039475_2_0_1"/>
<dbReference type="InterPro" id="IPR004046">
    <property type="entry name" value="GST_C"/>
</dbReference>
<dbReference type="PROSITE" id="PS50405">
    <property type="entry name" value="GST_CTER"/>
    <property type="match status" value="1"/>
</dbReference>
<dbReference type="InterPro" id="IPR003081">
    <property type="entry name" value="GST_mu"/>
</dbReference>
<dbReference type="SFLD" id="SFLDS00019">
    <property type="entry name" value="Glutathione_Transferase_(cytos"/>
    <property type="match status" value="1"/>
</dbReference>
<dbReference type="SUPFAM" id="SSF52833">
    <property type="entry name" value="Thioredoxin-like"/>
    <property type="match status" value="1"/>
</dbReference>
<keyword evidence="5 7" id="KW-0808">Transferase</keyword>
<dbReference type="CDD" id="cd03209">
    <property type="entry name" value="GST_C_Mu"/>
    <property type="match status" value="1"/>
</dbReference>
<accession>G1KLF4</accession>
<dbReference type="EC" id="2.5.1.18" evidence="7"/>
<dbReference type="FunFam" id="3.40.30.10:FF:000019">
    <property type="entry name" value="Glutathione S-transferase Mu"/>
    <property type="match status" value="1"/>
</dbReference>
<evidence type="ECO:0000313" key="10">
    <source>
        <dbReference type="Ensembl" id="ENSACAP00000011495.3"/>
    </source>
</evidence>
<comment type="subunit">
    <text evidence="3">Homodimer.</text>
</comment>
<dbReference type="Pfam" id="PF00043">
    <property type="entry name" value="GST_C"/>
    <property type="match status" value="1"/>
</dbReference>
<dbReference type="AlphaFoldDB" id="G1KLF4"/>
<dbReference type="GO" id="GO:0005737">
    <property type="term" value="C:cytoplasm"/>
    <property type="evidence" value="ECO:0007669"/>
    <property type="project" value="UniProtKB-SubCell"/>
</dbReference>
<dbReference type="SFLD" id="SFLDG01205">
    <property type="entry name" value="AMPS.1"/>
    <property type="match status" value="1"/>
</dbReference>
<comment type="subcellular location">
    <subcellularLocation>
        <location evidence="1">Cytoplasm</location>
    </subcellularLocation>
</comment>
<dbReference type="PANTHER" id="PTHR11571">
    <property type="entry name" value="GLUTATHIONE S-TRANSFERASE"/>
    <property type="match status" value="1"/>
</dbReference>
<evidence type="ECO:0000256" key="5">
    <source>
        <dbReference type="ARBA" id="ARBA00022679"/>
    </source>
</evidence>
<sequence length="220" mass="26246">MSVTLGYWDIRGLAHAIRLLLEYTETPYEEKRYHFGEAPDFDRREWTSVKEKLGFDFPNLPYLIDGDRKLTQSNAILRYLARKHKMCGETEEEIIRMDILEYQVVDFATDLATVCYSPDFEKLKPEYIKQLPEKLKRFSQFLGDRKWFLGDKITYVDFLAYDILDLHQMFQPKCLDQFKNLKDFLDRFEALEKISAYIKSSRFLRTPLYGRNATWGNTNE</sequence>
<keyword evidence="6" id="KW-0443">Lipid metabolism</keyword>
<dbReference type="FunFam" id="1.20.1050.10:FF:000101">
    <property type="entry name" value="Glutathione S-transferase Mu 4"/>
    <property type="match status" value="1"/>
</dbReference>
<name>G1KLF4_ANOCA</name>
<reference evidence="10" key="3">
    <citation type="submission" date="2025-09" db="UniProtKB">
        <authorList>
            <consortium name="Ensembl"/>
        </authorList>
    </citation>
    <scope>IDENTIFICATION</scope>
</reference>
<dbReference type="GO" id="GO:0042802">
    <property type="term" value="F:identical protein binding"/>
    <property type="evidence" value="ECO:0007669"/>
    <property type="project" value="UniProtKB-ARBA"/>
</dbReference>
<dbReference type="GO" id="GO:0006629">
    <property type="term" value="P:lipid metabolic process"/>
    <property type="evidence" value="ECO:0007669"/>
    <property type="project" value="UniProtKB-KW"/>
</dbReference>
<dbReference type="GeneTree" id="ENSGT00940000154679"/>
<dbReference type="PRINTS" id="PR01267">
    <property type="entry name" value="GSTRNSFRASEM"/>
</dbReference>
<reference evidence="10 11" key="1">
    <citation type="submission" date="2009-12" db="EMBL/GenBank/DDBJ databases">
        <title>The Genome Sequence of Anolis carolinensis (Green Anole Lizard).</title>
        <authorList>
            <consortium name="The Genome Sequencing Platform"/>
            <person name="Di Palma F."/>
            <person name="Alfoldi J."/>
            <person name="Heiman D."/>
            <person name="Young S."/>
            <person name="Grabherr M."/>
            <person name="Johnson J."/>
            <person name="Lander E.S."/>
            <person name="Lindblad-Toh K."/>
        </authorList>
    </citation>
    <scope>NUCLEOTIDE SEQUENCE [LARGE SCALE GENOMIC DNA]</scope>
    <source>
        <strain evidence="10 11">JBL SC #1</strain>
    </source>
</reference>
<dbReference type="Bgee" id="ENSACAG00000011759">
    <property type="expression patterns" value="Expressed in kidney and 13 other cell types or tissues"/>
</dbReference>
<dbReference type="KEGG" id="acs:100554292"/>
<protein>
    <recommendedName>
        <fullName evidence="7">Glutathione S-transferase</fullName>
        <ecNumber evidence="7">2.5.1.18</ecNumber>
    </recommendedName>
</protein>
<feature type="domain" description="GST N-terminal" evidence="8">
    <location>
        <begin position="1"/>
        <end position="88"/>
    </location>
</feature>
<dbReference type="STRING" id="28377.ENSACAP00000011495"/>
<keyword evidence="4" id="KW-0963">Cytoplasm</keyword>
<feature type="domain" description="GST C-terminal" evidence="9">
    <location>
        <begin position="90"/>
        <end position="208"/>
    </location>
</feature>
<dbReference type="CDD" id="cd03075">
    <property type="entry name" value="GST_N_Mu"/>
    <property type="match status" value="1"/>
</dbReference>
<dbReference type="GO" id="GO:0042178">
    <property type="term" value="P:xenobiotic catabolic process"/>
    <property type="evidence" value="ECO:0007669"/>
    <property type="project" value="UniProtKB-ARBA"/>
</dbReference>
<evidence type="ECO:0000313" key="11">
    <source>
        <dbReference type="Proteomes" id="UP000001646"/>
    </source>
</evidence>
<dbReference type="InterPro" id="IPR004045">
    <property type="entry name" value="Glutathione_S-Trfase_N"/>
</dbReference>
<gene>
    <name evidence="10" type="primary">GSTM4</name>
</gene>
<evidence type="ECO:0000256" key="2">
    <source>
        <dbReference type="ARBA" id="ARBA00005861"/>
    </source>
</evidence>
<comment type="similarity">
    <text evidence="2 7">Belongs to the GST superfamily. Mu family.</text>
</comment>
<reference evidence="10" key="2">
    <citation type="submission" date="2025-08" db="UniProtKB">
        <authorList>
            <consortium name="Ensembl"/>
        </authorList>
    </citation>
    <scope>IDENTIFICATION</scope>
</reference>
<evidence type="ECO:0000256" key="3">
    <source>
        <dbReference type="ARBA" id="ARBA00011738"/>
    </source>
</evidence>
<dbReference type="InterPro" id="IPR036249">
    <property type="entry name" value="Thioredoxin-like_sf"/>
</dbReference>
<keyword evidence="11" id="KW-1185">Reference proteome</keyword>
<dbReference type="Gene3D" id="3.40.30.10">
    <property type="entry name" value="Glutaredoxin"/>
    <property type="match status" value="1"/>
</dbReference>
<dbReference type="OrthoDB" id="414243at2759"/>
<dbReference type="InterPro" id="IPR050213">
    <property type="entry name" value="GST_superfamily"/>
</dbReference>
<dbReference type="SFLD" id="SFLDG00363">
    <property type="entry name" value="AMPS_(cytGST):_Alpha-__Mu-__Pi"/>
    <property type="match status" value="1"/>
</dbReference>
<dbReference type="InterPro" id="IPR040079">
    <property type="entry name" value="Glutathione_S-Trfase"/>
</dbReference>
<dbReference type="Ensembl" id="ENSACAT00000011735.3">
    <property type="protein sequence ID" value="ENSACAP00000011495.3"/>
    <property type="gene ID" value="ENSACAG00000011759.3"/>
</dbReference>
<dbReference type="PANTHER" id="PTHR11571:SF137">
    <property type="entry name" value="GLUTATHIONE S-TRANSFERASE MU 4"/>
    <property type="match status" value="1"/>
</dbReference>